<gene>
    <name evidence="2" type="ORF">Apa02nite_091830</name>
</gene>
<keyword evidence="1" id="KW-1133">Transmembrane helix</keyword>
<keyword evidence="3" id="KW-1185">Reference proteome</keyword>
<keyword evidence="1" id="KW-0812">Transmembrane</keyword>
<evidence type="ECO:0000256" key="1">
    <source>
        <dbReference type="SAM" id="Phobius"/>
    </source>
</evidence>
<comment type="caution">
    <text evidence="2">The sequence shown here is derived from an EMBL/GenBank/DDBJ whole genome shotgun (WGS) entry which is preliminary data.</text>
</comment>
<keyword evidence="1" id="KW-0472">Membrane</keyword>
<dbReference type="Proteomes" id="UP000624709">
    <property type="component" value="Unassembled WGS sequence"/>
</dbReference>
<evidence type="ECO:0000313" key="2">
    <source>
        <dbReference type="EMBL" id="GIE73075.1"/>
    </source>
</evidence>
<feature type="transmembrane region" description="Helical" evidence="1">
    <location>
        <begin position="45"/>
        <end position="65"/>
    </location>
</feature>
<protein>
    <submittedName>
        <fullName evidence="2">Uncharacterized protein</fullName>
    </submittedName>
</protein>
<evidence type="ECO:0000313" key="3">
    <source>
        <dbReference type="Proteomes" id="UP000624709"/>
    </source>
</evidence>
<feature type="transmembrane region" description="Helical" evidence="1">
    <location>
        <begin position="113"/>
        <end position="130"/>
    </location>
</feature>
<reference evidence="2 3" key="1">
    <citation type="submission" date="2021-01" db="EMBL/GenBank/DDBJ databases">
        <title>Whole genome shotgun sequence of Actinoplanes palleronii NBRC 14916.</title>
        <authorList>
            <person name="Komaki H."/>
            <person name="Tamura T."/>
        </authorList>
    </citation>
    <scope>NUCLEOTIDE SEQUENCE [LARGE SCALE GENOMIC DNA]</scope>
    <source>
        <strain evidence="2 3">NBRC 14916</strain>
    </source>
</reference>
<feature type="transmembrane region" description="Helical" evidence="1">
    <location>
        <begin position="176"/>
        <end position="195"/>
    </location>
</feature>
<accession>A0ABQ4BSB6</accession>
<dbReference type="EMBL" id="BOMS01000163">
    <property type="protein sequence ID" value="GIE73075.1"/>
    <property type="molecule type" value="Genomic_DNA"/>
</dbReference>
<feature type="transmembrane region" description="Helical" evidence="1">
    <location>
        <begin position="86"/>
        <end position="107"/>
    </location>
</feature>
<name>A0ABQ4BSB6_9ACTN</name>
<sequence length="214" mass="22410">MNPVIIVLSRSGIRYLLAAILCGVAGALCAPFSLKIEMAQSNPVVVVGLAELAALALACTGLIVMRPRLWSVDRLGVTRRRWIPTACVTVLSLVCPQLVLAGADVVALPAGTWPPSATTVLFLTGLGLLLAPYTGALRATGVVLTLYVGLVLASQISHDVRLWSPLVAVTWPTVSGAPLGKVVLAWIVAAAALVVQIRTLGSTMRTWRSELNAS</sequence>
<feature type="transmembrane region" description="Helical" evidence="1">
    <location>
        <begin position="12"/>
        <end position="33"/>
    </location>
</feature>
<organism evidence="2 3">
    <name type="scientific">Actinoplanes palleronii</name>
    <dbReference type="NCBI Taxonomy" id="113570"/>
    <lineage>
        <taxon>Bacteria</taxon>
        <taxon>Bacillati</taxon>
        <taxon>Actinomycetota</taxon>
        <taxon>Actinomycetes</taxon>
        <taxon>Micromonosporales</taxon>
        <taxon>Micromonosporaceae</taxon>
        <taxon>Actinoplanes</taxon>
    </lineage>
</organism>
<feature type="transmembrane region" description="Helical" evidence="1">
    <location>
        <begin position="137"/>
        <end position="156"/>
    </location>
</feature>
<proteinExistence type="predicted"/>